<dbReference type="SUPFAM" id="SSF48726">
    <property type="entry name" value="Immunoglobulin"/>
    <property type="match status" value="1"/>
</dbReference>
<reference evidence="2" key="1">
    <citation type="submission" date="2022-01" db="EMBL/GenBank/DDBJ databases">
        <authorList>
            <person name="Braso-Vives M."/>
        </authorList>
    </citation>
    <scope>NUCLEOTIDE SEQUENCE</scope>
</reference>
<dbReference type="Proteomes" id="UP000838412">
    <property type="component" value="Chromosome 19"/>
</dbReference>
<organism evidence="2 3">
    <name type="scientific">Branchiostoma lanceolatum</name>
    <name type="common">Common lancelet</name>
    <name type="synonym">Amphioxus lanceolatum</name>
    <dbReference type="NCBI Taxonomy" id="7740"/>
    <lineage>
        <taxon>Eukaryota</taxon>
        <taxon>Metazoa</taxon>
        <taxon>Chordata</taxon>
        <taxon>Cephalochordata</taxon>
        <taxon>Leptocardii</taxon>
        <taxon>Amphioxiformes</taxon>
        <taxon>Branchiostomatidae</taxon>
        <taxon>Branchiostoma</taxon>
    </lineage>
</organism>
<dbReference type="InterPro" id="IPR036179">
    <property type="entry name" value="Ig-like_dom_sf"/>
</dbReference>
<protein>
    <submittedName>
        <fullName evidence="2">Hypp9061 protein</fullName>
    </submittedName>
</protein>
<proteinExistence type="predicted"/>
<feature type="domain" description="Ig-like" evidence="1">
    <location>
        <begin position="1"/>
        <end position="52"/>
    </location>
</feature>
<dbReference type="PROSITE" id="PS50835">
    <property type="entry name" value="IG_LIKE"/>
    <property type="match status" value="1"/>
</dbReference>
<sequence>MAATGSDVTLTCTVDSKPDANITWTGPDGDLGTENSVMLNNVQPADDTGAYTFAGSYKQFQCYKSASRSVVL</sequence>
<keyword evidence="3" id="KW-1185">Reference proteome</keyword>
<name>A0A8J9ZBD9_BRALA</name>
<accession>A0A8J9ZBD9</accession>
<gene>
    <name evidence="2" type="primary">Hypp9061</name>
    <name evidence="2" type="ORF">BLAG_LOCUS11827</name>
</gene>
<dbReference type="Gene3D" id="2.60.40.10">
    <property type="entry name" value="Immunoglobulins"/>
    <property type="match status" value="1"/>
</dbReference>
<dbReference type="AlphaFoldDB" id="A0A8J9ZBD9"/>
<dbReference type="OrthoDB" id="6159398at2759"/>
<evidence type="ECO:0000313" key="2">
    <source>
        <dbReference type="EMBL" id="CAH1251417.1"/>
    </source>
</evidence>
<dbReference type="InterPro" id="IPR013783">
    <property type="entry name" value="Ig-like_fold"/>
</dbReference>
<evidence type="ECO:0000259" key="1">
    <source>
        <dbReference type="PROSITE" id="PS50835"/>
    </source>
</evidence>
<dbReference type="Pfam" id="PF13895">
    <property type="entry name" value="Ig_2"/>
    <property type="match status" value="1"/>
</dbReference>
<dbReference type="InterPro" id="IPR007110">
    <property type="entry name" value="Ig-like_dom"/>
</dbReference>
<evidence type="ECO:0000313" key="3">
    <source>
        <dbReference type="Proteomes" id="UP000838412"/>
    </source>
</evidence>
<dbReference type="EMBL" id="OV696704">
    <property type="protein sequence ID" value="CAH1251417.1"/>
    <property type="molecule type" value="Genomic_DNA"/>
</dbReference>